<gene>
    <name evidence="2" type="primary">Picot_15</name>
    <name evidence="2" type="ORF">NPIL_351181</name>
</gene>
<keyword evidence="1" id="KW-1133">Transmembrane helix</keyword>
<keyword evidence="1" id="KW-0812">Transmembrane</keyword>
<keyword evidence="3" id="KW-1185">Reference proteome</keyword>
<feature type="transmembrane region" description="Helical" evidence="1">
    <location>
        <begin position="41"/>
        <end position="60"/>
    </location>
</feature>
<feature type="non-terminal residue" evidence="2">
    <location>
        <position position="1"/>
    </location>
</feature>
<evidence type="ECO:0000256" key="1">
    <source>
        <dbReference type="SAM" id="Phobius"/>
    </source>
</evidence>
<protein>
    <submittedName>
        <fullName evidence="2">Inorganic phosphate cotransporter</fullName>
    </submittedName>
</protein>
<accession>A0A8X6QAE1</accession>
<evidence type="ECO:0000313" key="3">
    <source>
        <dbReference type="Proteomes" id="UP000887013"/>
    </source>
</evidence>
<keyword evidence="1" id="KW-0472">Membrane</keyword>
<dbReference type="AlphaFoldDB" id="A0A8X6QAE1"/>
<sequence length="107" mass="11576">RSFGFSVPFVLPDFVRHNNQLVFSLLNRHQYTGVDKVRKGCTLLFCVGYSLCLLGIYAAGCDKTTSAPFSILAMASVGLSFAGCMITAIDMSPTFAGNKSPLNLFPE</sequence>
<evidence type="ECO:0000313" key="2">
    <source>
        <dbReference type="EMBL" id="GFU15621.1"/>
    </source>
</evidence>
<reference evidence="2" key="1">
    <citation type="submission" date="2020-08" db="EMBL/GenBank/DDBJ databases">
        <title>Multicomponent nature underlies the extraordinary mechanical properties of spider dragline silk.</title>
        <authorList>
            <person name="Kono N."/>
            <person name="Nakamura H."/>
            <person name="Mori M."/>
            <person name="Yoshida Y."/>
            <person name="Ohtoshi R."/>
            <person name="Malay A.D."/>
            <person name="Moran D.A.P."/>
            <person name="Tomita M."/>
            <person name="Numata K."/>
            <person name="Arakawa K."/>
        </authorList>
    </citation>
    <scope>NUCLEOTIDE SEQUENCE</scope>
</reference>
<feature type="transmembrane region" description="Helical" evidence="1">
    <location>
        <begin position="66"/>
        <end position="89"/>
    </location>
</feature>
<dbReference type="OrthoDB" id="6424152at2759"/>
<organism evidence="2 3">
    <name type="scientific">Nephila pilipes</name>
    <name type="common">Giant wood spider</name>
    <name type="synonym">Nephila maculata</name>
    <dbReference type="NCBI Taxonomy" id="299642"/>
    <lineage>
        <taxon>Eukaryota</taxon>
        <taxon>Metazoa</taxon>
        <taxon>Ecdysozoa</taxon>
        <taxon>Arthropoda</taxon>
        <taxon>Chelicerata</taxon>
        <taxon>Arachnida</taxon>
        <taxon>Araneae</taxon>
        <taxon>Araneomorphae</taxon>
        <taxon>Entelegynae</taxon>
        <taxon>Araneoidea</taxon>
        <taxon>Nephilidae</taxon>
        <taxon>Nephila</taxon>
    </lineage>
</organism>
<name>A0A8X6QAE1_NEPPI</name>
<dbReference type="Proteomes" id="UP000887013">
    <property type="component" value="Unassembled WGS sequence"/>
</dbReference>
<proteinExistence type="predicted"/>
<comment type="caution">
    <text evidence="2">The sequence shown here is derived from an EMBL/GenBank/DDBJ whole genome shotgun (WGS) entry which is preliminary data.</text>
</comment>
<dbReference type="EMBL" id="BMAW01079530">
    <property type="protein sequence ID" value="GFU15621.1"/>
    <property type="molecule type" value="Genomic_DNA"/>
</dbReference>